<accession>A0AA85JRG2</accession>
<evidence type="ECO:0000313" key="3">
    <source>
        <dbReference type="WBParaSite" id="TREG1_31680.1"/>
    </source>
</evidence>
<organism evidence="2 3">
    <name type="scientific">Trichobilharzia regenti</name>
    <name type="common">Nasal bird schistosome</name>
    <dbReference type="NCBI Taxonomy" id="157069"/>
    <lineage>
        <taxon>Eukaryota</taxon>
        <taxon>Metazoa</taxon>
        <taxon>Spiralia</taxon>
        <taxon>Lophotrochozoa</taxon>
        <taxon>Platyhelminthes</taxon>
        <taxon>Trematoda</taxon>
        <taxon>Digenea</taxon>
        <taxon>Strigeidida</taxon>
        <taxon>Schistosomatoidea</taxon>
        <taxon>Schistosomatidae</taxon>
        <taxon>Trichobilharzia</taxon>
    </lineage>
</organism>
<reference evidence="2" key="1">
    <citation type="submission" date="2022-06" db="EMBL/GenBank/DDBJ databases">
        <authorList>
            <person name="Berger JAMES D."/>
            <person name="Berger JAMES D."/>
        </authorList>
    </citation>
    <scope>NUCLEOTIDE SEQUENCE [LARGE SCALE GENOMIC DNA]</scope>
</reference>
<reference evidence="3" key="2">
    <citation type="submission" date="2023-11" db="UniProtKB">
        <authorList>
            <consortium name="WormBaseParasite"/>
        </authorList>
    </citation>
    <scope>IDENTIFICATION</scope>
</reference>
<evidence type="ECO:0008006" key="4">
    <source>
        <dbReference type="Google" id="ProtNLM"/>
    </source>
</evidence>
<dbReference type="Proteomes" id="UP000050795">
    <property type="component" value="Unassembled WGS sequence"/>
</dbReference>
<keyword evidence="2" id="KW-1185">Reference proteome</keyword>
<keyword evidence="1" id="KW-0732">Signal</keyword>
<protein>
    <recommendedName>
        <fullName evidence="4">Secreted protein</fullName>
    </recommendedName>
</protein>
<feature type="chain" id="PRO_5041650586" description="Secreted protein" evidence="1">
    <location>
        <begin position="21"/>
        <end position="87"/>
    </location>
</feature>
<sequence>MHATFVSALVFSLIVGLVNANPIPNSNNDGDNGESDALAKLILQDLKNSHSKTKQQHDGPGQSGTYNKRFLDILGKIVGAISGLFGK</sequence>
<dbReference type="AlphaFoldDB" id="A0AA85JRG2"/>
<feature type="signal peptide" evidence="1">
    <location>
        <begin position="1"/>
        <end position="20"/>
    </location>
</feature>
<proteinExistence type="predicted"/>
<name>A0AA85JRG2_TRIRE</name>
<dbReference type="WBParaSite" id="TREG1_31680.1">
    <property type="protein sequence ID" value="TREG1_31680.1"/>
    <property type="gene ID" value="TREG1_31680"/>
</dbReference>
<evidence type="ECO:0000256" key="1">
    <source>
        <dbReference type="SAM" id="SignalP"/>
    </source>
</evidence>
<evidence type="ECO:0000313" key="2">
    <source>
        <dbReference type="Proteomes" id="UP000050795"/>
    </source>
</evidence>